<evidence type="ECO:0000313" key="4">
    <source>
        <dbReference type="Proteomes" id="UP000198877"/>
    </source>
</evidence>
<dbReference type="EMBL" id="JYIT01000075">
    <property type="protein sequence ID" value="KJL23916.1"/>
    <property type="molecule type" value="Genomic_DNA"/>
</dbReference>
<evidence type="ECO:0000313" key="2">
    <source>
        <dbReference type="EMBL" id="SFR45480.1"/>
    </source>
</evidence>
<keyword evidence="3" id="KW-1185">Reference proteome</keyword>
<dbReference type="Proteomes" id="UP000198877">
    <property type="component" value="Unassembled WGS sequence"/>
</dbReference>
<dbReference type="PATRIC" id="fig|582680.7.peg.1917"/>
<proteinExistence type="predicted"/>
<dbReference type="NCBIfam" id="TIGR04088">
    <property type="entry name" value="cognate_SipW"/>
    <property type="match status" value="1"/>
</dbReference>
<reference evidence="4" key="2">
    <citation type="submission" date="2016-10" db="EMBL/GenBank/DDBJ databases">
        <authorList>
            <person name="Varghese N."/>
            <person name="Submissions S."/>
        </authorList>
    </citation>
    <scope>NUCLEOTIDE SEQUENCE [LARGE SCALE GENOMIC DNA]</scope>
    <source>
        <strain evidence="4">CL127</strain>
    </source>
</reference>
<protein>
    <submittedName>
        <fullName evidence="2">SipW-cognate class signal peptide</fullName>
    </submittedName>
</protein>
<reference evidence="1 3" key="1">
    <citation type="submission" date="2015-02" db="EMBL/GenBank/DDBJ databases">
        <title>Draft genome sequences of ten Microbacterium spp. with emphasis on heavy metal contaminated environments.</title>
        <authorList>
            <person name="Corretto E."/>
        </authorList>
    </citation>
    <scope>NUCLEOTIDE SEQUENCE [LARGE SCALE GENOMIC DNA]</scope>
    <source>
        <strain evidence="1 3">DSM 23848</strain>
    </source>
</reference>
<gene>
    <name evidence="1" type="ORF">RL72_01868</name>
    <name evidence="2" type="ORF">SAMN04488591_1555</name>
</gene>
<dbReference type="RefSeq" id="WP_045250555.1">
    <property type="nucleotide sequence ID" value="NZ_CBFSJS010000011.1"/>
</dbReference>
<dbReference type="EMBL" id="FOYR01000001">
    <property type="protein sequence ID" value="SFR45480.1"/>
    <property type="molecule type" value="Genomic_DNA"/>
</dbReference>
<dbReference type="AlphaFoldDB" id="A0A0F0KXE6"/>
<evidence type="ECO:0000313" key="1">
    <source>
        <dbReference type="EMBL" id="KJL23916.1"/>
    </source>
</evidence>
<dbReference type="Proteomes" id="UP000033448">
    <property type="component" value="Unassembled WGS sequence"/>
</dbReference>
<name>A0A0F0KXE6_9MICO</name>
<evidence type="ECO:0000313" key="3">
    <source>
        <dbReference type="Proteomes" id="UP000033448"/>
    </source>
</evidence>
<accession>A0A0F0KXE6</accession>
<dbReference type="InterPro" id="IPR023833">
    <property type="entry name" value="Signal_pept_SipW-depend-type"/>
</dbReference>
<sequence>MDTVTPTTRNRRKVLAVLAGGLVLGVGAAITLAAWNDSEFATGTFTAGSFNLQGSTDGTTFADHSAAPGAGLTFSANVGNLTPGDSVYASYWVQLDKNTTSPATVTPALDATSGTGVNAAAISYKVYTVPSATACDVNVATTGTLILSGANLSTATGATTFPLAKGTPPTTAGAAQKLCFVATAGTQAVLQQGGAGTAVWKFTATSN</sequence>
<accession>A0A1I6GTI2</accession>
<dbReference type="OrthoDB" id="5070303at2"/>
<organism evidence="1 3">
    <name type="scientific">Microbacterium azadirachtae</name>
    <dbReference type="NCBI Taxonomy" id="582680"/>
    <lineage>
        <taxon>Bacteria</taxon>
        <taxon>Bacillati</taxon>
        <taxon>Actinomycetota</taxon>
        <taxon>Actinomycetes</taxon>
        <taxon>Micrococcales</taxon>
        <taxon>Microbacteriaceae</taxon>
        <taxon>Microbacterium</taxon>
    </lineage>
</organism>
<reference evidence="2" key="3">
    <citation type="submission" date="2016-10" db="EMBL/GenBank/DDBJ databases">
        <authorList>
            <person name="de Groot N.N."/>
        </authorList>
    </citation>
    <scope>NUCLEOTIDE SEQUENCE [LARGE SCALE GENOMIC DNA]</scope>
    <source>
        <strain evidence="2">CL127</strain>
    </source>
</reference>